<evidence type="ECO:0000313" key="2">
    <source>
        <dbReference type="Proteomes" id="UP000292927"/>
    </source>
</evidence>
<evidence type="ECO:0000313" key="1">
    <source>
        <dbReference type="EMBL" id="RZT02112.1"/>
    </source>
</evidence>
<protein>
    <submittedName>
        <fullName evidence="1">Uncharacterized protein</fullName>
    </submittedName>
</protein>
<dbReference type="AlphaFoldDB" id="A0A4Q7PMI5"/>
<sequence>MSNPNYGFRFIDDGIAEPKKKRVETQSKIFQASKLKKNKKRRFK</sequence>
<keyword evidence="2" id="KW-1185">Reference proteome</keyword>
<gene>
    <name evidence="1" type="ORF">EV209_0217</name>
</gene>
<dbReference type="Proteomes" id="UP000292927">
    <property type="component" value="Unassembled WGS sequence"/>
</dbReference>
<dbReference type="EMBL" id="SGXF01000001">
    <property type="protein sequence ID" value="RZT02112.1"/>
    <property type="molecule type" value="Genomic_DNA"/>
</dbReference>
<organism evidence="1 2">
    <name type="scientific">Cuneatibacter caecimuris</name>
    <dbReference type="NCBI Taxonomy" id="1796618"/>
    <lineage>
        <taxon>Bacteria</taxon>
        <taxon>Bacillati</taxon>
        <taxon>Bacillota</taxon>
        <taxon>Clostridia</taxon>
        <taxon>Lachnospirales</taxon>
        <taxon>Lachnospiraceae</taxon>
        <taxon>Cuneatibacter</taxon>
    </lineage>
</organism>
<accession>A0A4Q7PMI5</accession>
<reference evidence="1 2" key="1">
    <citation type="submission" date="2019-02" db="EMBL/GenBank/DDBJ databases">
        <title>Genomic Encyclopedia of Type Strains, Phase IV (KMG-IV): sequencing the most valuable type-strain genomes for metagenomic binning, comparative biology and taxonomic classification.</title>
        <authorList>
            <person name="Goeker M."/>
        </authorList>
    </citation>
    <scope>NUCLEOTIDE SEQUENCE [LARGE SCALE GENOMIC DNA]</scope>
    <source>
        <strain evidence="1 2">DSM 29486</strain>
    </source>
</reference>
<comment type="caution">
    <text evidence="1">The sequence shown here is derived from an EMBL/GenBank/DDBJ whole genome shotgun (WGS) entry which is preliminary data.</text>
</comment>
<name>A0A4Q7PMI5_9FIRM</name>
<proteinExistence type="predicted"/>